<dbReference type="EMBL" id="JACEIP010000002">
    <property type="protein sequence ID" value="MBA4541556.1"/>
    <property type="molecule type" value="Genomic_DNA"/>
</dbReference>
<dbReference type="Pfam" id="PF08812">
    <property type="entry name" value="YtxC"/>
    <property type="match status" value="1"/>
</dbReference>
<accession>A0A7W1X7N4</accession>
<proteinExistence type="predicted"/>
<dbReference type="InterPro" id="IPR014199">
    <property type="entry name" value="Spore_YtxC"/>
</dbReference>
<organism evidence="1 2">
    <name type="scientific">Thermoactinomyces daqus</name>
    <dbReference type="NCBI Taxonomy" id="1329516"/>
    <lineage>
        <taxon>Bacteria</taxon>
        <taxon>Bacillati</taxon>
        <taxon>Bacillota</taxon>
        <taxon>Bacilli</taxon>
        <taxon>Bacillales</taxon>
        <taxon>Thermoactinomycetaceae</taxon>
        <taxon>Thermoactinomyces</taxon>
    </lineage>
</organism>
<dbReference type="RefSeq" id="WP_033101135.1">
    <property type="nucleotide sequence ID" value="NZ_JACEIP010000002.1"/>
</dbReference>
<dbReference type="OrthoDB" id="2986513at2"/>
<protein>
    <submittedName>
        <fullName evidence="1">Putative sporulation protein YtxC</fullName>
    </submittedName>
</protein>
<evidence type="ECO:0000313" key="2">
    <source>
        <dbReference type="Proteomes" id="UP000530514"/>
    </source>
</evidence>
<sequence length="289" mass="34531">MNYLISVRFHDRKKVLRLRPYLQNLLAERRCSLTLAEIEGRHFFWFQFPPGREEEIRKKVGWAVARYICDQIEPDLINWMIRRYDPFRSHEEVGRIRREVFRQLKSSAWEYKKSVYADRREKLAEQVEWYLRENCRLAVDGYVRFRMKGHFRVLASCVKEAVASYRLDQEYKEFIRLLRQFVQLQVPKVPLIHVVHQADGGFRLLLADGRTLPQKELNEWGYEGWETPFSNEDYILGALLTAVPERVVVHTEQRHENVIRTLLQIFKGRIMLCDGCSRCKPAVKWGEDA</sequence>
<keyword evidence="2" id="KW-1185">Reference proteome</keyword>
<comment type="caution">
    <text evidence="1">The sequence shown here is derived from an EMBL/GenBank/DDBJ whole genome shotgun (WGS) entry which is preliminary data.</text>
</comment>
<evidence type="ECO:0000313" key="1">
    <source>
        <dbReference type="EMBL" id="MBA4541556.1"/>
    </source>
</evidence>
<dbReference type="AlphaFoldDB" id="A0A7W1X7N4"/>
<gene>
    <name evidence="1" type="ORF">H1164_01360</name>
</gene>
<dbReference type="Proteomes" id="UP000530514">
    <property type="component" value="Unassembled WGS sequence"/>
</dbReference>
<name>A0A7W1X7N4_9BACL</name>
<reference evidence="1 2" key="1">
    <citation type="submission" date="2020-07" db="EMBL/GenBank/DDBJ databases">
        <authorList>
            <person name="Feng H."/>
        </authorList>
    </citation>
    <scope>NUCLEOTIDE SEQUENCE [LARGE SCALE GENOMIC DNA]</scope>
    <source>
        <strain evidence="2">s-11</strain>
    </source>
</reference>